<evidence type="ECO:0000313" key="8">
    <source>
        <dbReference type="Proteomes" id="UP000676649"/>
    </source>
</evidence>
<comment type="catalytic activity">
    <reaction evidence="4">
        <text>N-terminal L-aspartyl-[protein] + L-leucyl-tRNA(Leu) = N-terminal L-leucyl-L-aspartyl-[protein] + tRNA(Leu) + H(+)</text>
        <dbReference type="Rhea" id="RHEA:50420"/>
        <dbReference type="Rhea" id="RHEA-COMP:9613"/>
        <dbReference type="Rhea" id="RHEA-COMP:9622"/>
        <dbReference type="Rhea" id="RHEA-COMP:12669"/>
        <dbReference type="Rhea" id="RHEA-COMP:12674"/>
        <dbReference type="ChEBI" id="CHEBI:15378"/>
        <dbReference type="ChEBI" id="CHEBI:64720"/>
        <dbReference type="ChEBI" id="CHEBI:78442"/>
        <dbReference type="ChEBI" id="CHEBI:78494"/>
        <dbReference type="ChEBI" id="CHEBI:133042"/>
        <dbReference type="EC" id="2.3.2.29"/>
    </reaction>
</comment>
<dbReference type="InterPro" id="IPR007472">
    <property type="entry name" value="N-end_Aminoacyl_Trfase_C"/>
</dbReference>
<keyword evidence="1 4" id="KW-0963">Cytoplasm</keyword>
<dbReference type="PANTHER" id="PTHR21367:SF1">
    <property type="entry name" value="ARGINYL-TRNA--PROTEIN TRANSFERASE 1"/>
    <property type="match status" value="1"/>
</dbReference>
<comment type="function">
    <text evidence="4">Functions in the N-end rule pathway of protein degradation where it conjugates Leu from its aminoacyl-tRNA to the N-termini of proteins containing an N-terminal aspartate or glutamate.</text>
</comment>
<evidence type="ECO:0000259" key="6">
    <source>
        <dbReference type="Pfam" id="PF04377"/>
    </source>
</evidence>
<dbReference type="NCBIfam" id="NF002346">
    <property type="entry name" value="PRK01305.2-3"/>
    <property type="match status" value="1"/>
</dbReference>
<dbReference type="InterPro" id="IPR007471">
    <property type="entry name" value="N-end_Aminoacyl_Trfase_N"/>
</dbReference>
<dbReference type="Pfam" id="PF04376">
    <property type="entry name" value="ATE_N"/>
    <property type="match status" value="1"/>
</dbReference>
<dbReference type="PANTHER" id="PTHR21367">
    <property type="entry name" value="ARGININE-TRNA-PROTEIN TRANSFERASE 1"/>
    <property type="match status" value="1"/>
</dbReference>
<dbReference type="Pfam" id="PF04377">
    <property type="entry name" value="ATE_C"/>
    <property type="match status" value="1"/>
</dbReference>
<keyword evidence="8" id="KW-1185">Reference proteome</keyword>
<feature type="domain" description="N-end aminoacyl transferase N-terminal" evidence="5">
    <location>
        <begin position="13"/>
        <end position="82"/>
    </location>
</feature>
<dbReference type="NCBIfam" id="NF002342">
    <property type="entry name" value="PRK01305.1-3"/>
    <property type="match status" value="1"/>
</dbReference>
<dbReference type="Proteomes" id="UP000676649">
    <property type="component" value="Chromosome"/>
</dbReference>
<accession>A0A975MRI1</accession>
<comment type="similarity">
    <text evidence="4">Belongs to the R-transferase family. Bpt subfamily.</text>
</comment>
<protein>
    <recommendedName>
        <fullName evidence="4">Aspartate/glutamate leucyltransferase</fullName>
        <ecNumber evidence="4">2.3.2.29</ecNumber>
    </recommendedName>
</protein>
<dbReference type="GO" id="GO:0004057">
    <property type="term" value="F:arginyl-tRNA--protein transferase activity"/>
    <property type="evidence" value="ECO:0007669"/>
    <property type="project" value="InterPro"/>
</dbReference>
<proteinExistence type="inferred from homology"/>
<dbReference type="GO" id="GO:0071596">
    <property type="term" value="P:ubiquitin-dependent protein catabolic process via the N-end rule pathway"/>
    <property type="evidence" value="ECO:0007669"/>
    <property type="project" value="InterPro"/>
</dbReference>
<dbReference type="KEGG" id="mpad:KEF85_04105"/>
<evidence type="ECO:0000313" key="7">
    <source>
        <dbReference type="EMBL" id="QWF72480.1"/>
    </source>
</evidence>
<dbReference type="GO" id="GO:0008914">
    <property type="term" value="F:leucyl-tRNA--protein transferase activity"/>
    <property type="evidence" value="ECO:0007669"/>
    <property type="project" value="UniProtKB-UniRule"/>
</dbReference>
<name>A0A975MRI1_9GAMM</name>
<dbReference type="SUPFAM" id="SSF55729">
    <property type="entry name" value="Acyl-CoA N-acyltransferases (Nat)"/>
    <property type="match status" value="1"/>
</dbReference>
<dbReference type="PIRSF" id="PIRSF037208">
    <property type="entry name" value="ATE_pro_prd"/>
    <property type="match status" value="1"/>
</dbReference>
<dbReference type="EC" id="2.3.2.29" evidence="4"/>
<dbReference type="NCBIfam" id="NF002341">
    <property type="entry name" value="PRK01305.1-1"/>
    <property type="match status" value="1"/>
</dbReference>
<evidence type="ECO:0000256" key="4">
    <source>
        <dbReference type="HAMAP-Rule" id="MF_00689"/>
    </source>
</evidence>
<dbReference type="HAMAP" id="MF_00689">
    <property type="entry name" value="Bpt"/>
    <property type="match status" value="1"/>
</dbReference>
<feature type="domain" description="N-end rule aminoacyl transferase C-terminal" evidence="6">
    <location>
        <begin position="103"/>
        <end position="222"/>
    </location>
</feature>
<evidence type="ECO:0000256" key="3">
    <source>
        <dbReference type="ARBA" id="ARBA00023315"/>
    </source>
</evidence>
<dbReference type="InterPro" id="IPR030700">
    <property type="entry name" value="N-end_Aminoacyl_Trfase"/>
</dbReference>
<dbReference type="InterPro" id="IPR017138">
    <property type="entry name" value="Asp_Glu_LeuTrfase"/>
</dbReference>
<gene>
    <name evidence="4" type="primary">bpt</name>
    <name evidence="7" type="ORF">KEF85_04105</name>
</gene>
<dbReference type="EMBL" id="CP073754">
    <property type="protein sequence ID" value="QWF72480.1"/>
    <property type="molecule type" value="Genomic_DNA"/>
</dbReference>
<evidence type="ECO:0000256" key="2">
    <source>
        <dbReference type="ARBA" id="ARBA00022679"/>
    </source>
</evidence>
<sequence length="233" mass="26982">MTSIPLYLSAEAACSYLEGQTSRVIMPGDDFALDSDIYSHLINQGFRRSGNQVYKPYCQSCCACIPTRLPVRQFQANRQQKRCLQRNAATRTVIRPAAFDIRHFELYHRYLAARHQPDSPNESSPETFMAFFDSDWCDTWFVEFYIGGRLAAVAVVDALDQGLSAVYTFFDPEFADYSPGVYAVLWQIETARELQLDYVYLGFWLKECRKMSYKNQYQPLYGLIAENWQAIDR</sequence>
<keyword evidence="2 4" id="KW-0808">Transferase</keyword>
<dbReference type="InterPro" id="IPR016181">
    <property type="entry name" value="Acyl_CoA_acyltransferase"/>
</dbReference>
<keyword evidence="3 4" id="KW-0012">Acyltransferase</keyword>
<comment type="catalytic activity">
    <reaction evidence="4">
        <text>N-terminal L-glutamyl-[protein] + L-leucyl-tRNA(Leu) = N-terminal L-leucyl-L-glutamyl-[protein] + tRNA(Leu) + H(+)</text>
        <dbReference type="Rhea" id="RHEA:50412"/>
        <dbReference type="Rhea" id="RHEA-COMP:9613"/>
        <dbReference type="Rhea" id="RHEA-COMP:9622"/>
        <dbReference type="Rhea" id="RHEA-COMP:12664"/>
        <dbReference type="Rhea" id="RHEA-COMP:12668"/>
        <dbReference type="ChEBI" id="CHEBI:15378"/>
        <dbReference type="ChEBI" id="CHEBI:64721"/>
        <dbReference type="ChEBI" id="CHEBI:78442"/>
        <dbReference type="ChEBI" id="CHEBI:78494"/>
        <dbReference type="ChEBI" id="CHEBI:133041"/>
        <dbReference type="EC" id="2.3.2.29"/>
    </reaction>
</comment>
<comment type="subcellular location">
    <subcellularLocation>
        <location evidence="4">Cytoplasm</location>
    </subcellularLocation>
</comment>
<reference evidence="7" key="1">
    <citation type="submission" date="2021-04" db="EMBL/GenBank/DDBJ databases">
        <title>Draft genome sequence data of methanotrophic Methylovulum sp. strain S1L and Methylomonas sp. strain S2AM isolated from boreal lake water columns.</title>
        <authorList>
            <person name="Rissanen A.J."/>
            <person name="Mangayil R."/>
            <person name="Svenning M.M."/>
            <person name="Khanongnuch R."/>
        </authorList>
    </citation>
    <scope>NUCLEOTIDE SEQUENCE</scope>
    <source>
        <strain evidence="7">S2AM</strain>
    </source>
</reference>
<dbReference type="GO" id="GO:0005737">
    <property type="term" value="C:cytoplasm"/>
    <property type="evidence" value="ECO:0007669"/>
    <property type="project" value="UniProtKB-SubCell"/>
</dbReference>
<evidence type="ECO:0000259" key="5">
    <source>
        <dbReference type="Pfam" id="PF04376"/>
    </source>
</evidence>
<organism evidence="7 8">
    <name type="scientific">Methylomonas paludis</name>
    <dbReference type="NCBI Taxonomy" id="1173101"/>
    <lineage>
        <taxon>Bacteria</taxon>
        <taxon>Pseudomonadati</taxon>
        <taxon>Pseudomonadota</taxon>
        <taxon>Gammaproteobacteria</taxon>
        <taxon>Methylococcales</taxon>
        <taxon>Methylococcaceae</taxon>
        <taxon>Methylomonas</taxon>
    </lineage>
</organism>
<evidence type="ECO:0000256" key="1">
    <source>
        <dbReference type="ARBA" id="ARBA00022490"/>
    </source>
</evidence>
<dbReference type="AlphaFoldDB" id="A0A975MRI1"/>